<gene>
    <name evidence="1" type="ORF">A1O7_02809</name>
</gene>
<comment type="caution">
    <text evidence="1">The sequence shown here is derived from an EMBL/GenBank/DDBJ whole genome shotgun (WGS) entry which is preliminary data.</text>
</comment>
<accession>W9WBM4</accession>
<proteinExistence type="predicted"/>
<evidence type="ECO:0000313" key="2">
    <source>
        <dbReference type="Proteomes" id="UP000019473"/>
    </source>
</evidence>
<dbReference type="HOGENOM" id="CLU_2209767_0_0_1"/>
<dbReference type="RefSeq" id="XP_007755029.1">
    <property type="nucleotide sequence ID" value="XM_007756839.1"/>
</dbReference>
<dbReference type="Proteomes" id="UP000019473">
    <property type="component" value="Unassembled WGS sequence"/>
</dbReference>
<protein>
    <submittedName>
        <fullName evidence="1">Uncharacterized protein</fullName>
    </submittedName>
</protein>
<keyword evidence="2" id="KW-1185">Reference proteome</keyword>
<dbReference type="VEuPathDB" id="FungiDB:A1O7_02809"/>
<dbReference type="AlphaFoldDB" id="W9WBM4"/>
<name>W9WBM4_9EURO</name>
<reference evidence="1 2" key="1">
    <citation type="submission" date="2013-03" db="EMBL/GenBank/DDBJ databases">
        <title>The Genome Sequence of Cladophialophora yegresii CBS 114405.</title>
        <authorList>
            <consortium name="The Broad Institute Genomics Platform"/>
            <person name="Cuomo C."/>
            <person name="de Hoog S."/>
            <person name="Gorbushina A."/>
            <person name="Walker B."/>
            <person name="Young S.K."/>
            <person name="Zeng Q."/>
            <person name="Gargeya S."/>
            <person name="Fitzgerald M."/>
            <person name="Haas B."/>
            <person name="Abouelleil A."/>
            <person name="Allen A.W."/>
            <person name="Alvarado L."/>
            <person name="Arachchi H.M."/>
            <person name="Berlin A.M."/>
            <person name="Chapman S.B."/>
            <person name="Gainer-Dewar J."/>
            <person name="Goldberg J."/>
            <person name="Griggs A."/>
            <person name="Gujja S."/>
            <person name="Hansen M."/>
            <person name="Howarth C."/>
            <person name="Imamovic A."/>
            <person name="Ireland A."/>
            <person name="Larimer J."/>
            <person name="McCowan C."/>
            <person name="Murphy C."/>
            <person name="Pearson M."/>
            <person name="Poon T.W."/>
            <person name="Priest M."/>
            <person name="Roberts A."/>
            <person name="Saif S."/>
            <person name="Shea T."/>
            <person name="Sisk P."/>
            <person name="Sykes S."/>
            <person name="Wortman J."/>
            <person name="Nusbaum C."/>
            <person name="Birren B."/>
        </authorList>
    </citation>
    <scope>NUCLEOTIDE SEQUENCE [LARGE SCALE GENOMIC DNA]</scope>
    <source>
        <strain evidence="1 2">CBS 114405</strain>
    </source>
</reference>
<sequence length="107" mass="11873">MHLDLCLSSARHNHHQPGRCFLALDFGLLEEVGSSGRCPTRRSTPVHTRTGLLYFSPPRNKTVLVPITDSSVLKHADVRLVRRRSDRGTMVQCQADAAVNPDTAAKR</sequence>
<evidence type="ECO:0000313" key="1">
    <source>
        <dbReference type="EMBL" id="EXJ62375.1"/>
    </source>
</evidence>
<dbReference type="GeneID" id="19177414"/>
<organism evidence="1 2">
    <name type="scientific">Cladophialophora yegresii CBS 114405</name>
    <dbReference type="NCBI Taxonomy" id="1182544"/>
    <lineage>
        <taxon>Eukaryota</taxon>
        <taxon>Fungi</taxon>
        <taxon>Dikarya</taxon>
        <taxon>Ascomycota</taxon>
        <taxon>Pezizomycotina</taxon>
        <taxon>Eurotiomycetes</taxon>
        <taxon>Chaetothyriomycetidae</taxon>
        <taxon>Chaetothyriales</taxon>
        <taxon>Herpotrichiellaceae</taxon>
        <taxon>Cladophialophora</taxon>
    </lineage>
</organism>
<dbReference type="EMBL" id="AMGW01000002">
    <property type="protein sequence ID" value="EXJ62375.1"/>
    <property type="molecule type" value="Genomic_DNA"/>
</dbReference>